<feature type="region of interest" description="Disordered" evidence="12">
    <location>
        <begin position="576"/>
        <end position="597"/>
    </location>
</feature>
<dbReference type="Gene3D" id="1.10.510.10">
    <property type="entry name" value="Transferase(Phosphotransferase) domain 1"/>
    <property type="match status" value="1"/>
</dbReference>
<dbReference type="CDD" id="cd05117">
    <property type="entry name" value="STKc_CAMK"/>
    <property type="match status" value="1"/>
</dbReference>
<feature type="compositionally biased region" description="Polar residues" evidence="12">
    <location>
        <begin position="107"/>
        <end position="118"/>
    </location>
</feature>
<feature type="compositionally biased region" description="Polar residues" evidence="12">
    <location>
        <begin position="403"/>
        <end position="412"/>
    </location>
</feature>
<keyword evidence="5" id="KW-0677">Repeat</keyword>
<proteinExistence type="evidence at transcript level"/>
<evidence type="ECO:0000256" key="1">
    <source>
        <dbReference type="ARBA" id="ARBA00005354"/>
    </source>
</evidence>
<dbReference type="SUPFAM" id="SSF56112">
    <property type="entry name" value="Protein kinase-like (PK-like)"/>
    <property type="match status" value="1"/>
</dbReference>
<dbReference type="PROSITE" id="PS00108">
    <property type="entry name" value="PROTEIN_KINASE_ST"/>
    <property type="match status" value="1"/>
</dbReference>
<feature type="compositionally biased region" description="Basic and acidic residues" evidence="12">
    <location>
        <begin position="368"/>
        <end position="379"/>
    </location>
</feature>
<comment type="catalytic activity">
    <reaction evidence="10">
        <text>L-seryl-[protein] + ATP = O-phospho-L-seryl-[protein] + ADP + H(+)</text>
        <dbReference type="Rhea" id="RHEA:17989"/>
        <dbReference type="Rhea" id="RHEA-COMP:9863"/>
        <dbReference type="Rhea" id="RHEA-COMP:11604"/>
        <dbReference type="ChEBI" id="CHEBI:15378"/>
        <dbReference type="ChEBI" id="CHEBI:29999"/>
        <dbReference type="ChEBI" id="CHEBI:30616"/>
        <dbReference type="ChEBI" id="CHEBI:83421"/>
        <dbReference type="ChEBI" id="CHEBI:456216"/>
        <dbReference type="EC" id="2.7.11.1"/>
    </reaction>
</comment>
<dbReference type="InterPro" id="IPR008271">
    <property type="entry name" value="Ser/Thr_kinase_AS"/>
</dbReference>
<dbReference type="InterPro" id="IPR012417">
    <property type="entry name" value="CaM-bd_dom_pln"/>
</dbReference>
<feature type="compositionally biased region" description="Basic and acidic residues" evidence="12">
    <location>
        <begin position="131"/>
        <end position="147"/>
    </location>
</feature>
<name>Q84ZT8_TOBAC</name>
<feature type="region of interest" description="Disordered" evidence="12">
    <location>
        <begin position="291"/>
        <end position="320"/>
    </location>
</feature>
<evidence type="ECO:0000256" key="3">
    <source>
        <dbReference type="ARBA" id="ARBA00022527"/>
    </source>
</evidence>
<dbReference type="EMBL" id="AY562224">
    <property type="protein sequence ID" value="AAS67891.1"/>
    <property type="molecule type" value="Genomic_DNA"/>
</dbReference>
<dbReference type="InterPro" id="IPR050205">
    <property type="entry name" value="CDPK_Ser/Thr_kinases"/>
</dbReference>
<dbReference type="SMART" id="SM01054">
    <property type="entry name" value="CaM_binding"/>
    <property type="match status" value="2"/>
</dbReference>
<feature type="region of interest" description="Disordered" evidence="12">
    <location>
        <begin position="346"/>
        <end position="506"/>
    </location>
</feature>
<organism evidence="14">
    <name type="scientific">Nicotiana tabacum</name>
    <name type="common">Common tobacco</name>
    <dbReference type="NCBI Taxonomy" id="4097"/>
    <lineage>
        <taxon>Eukaryota</taxon>
        <taxon>Viridiplantae</taxon>
        <taxon>Streptophyta</taxon>
        <taxon>Embryophyta</taxon>
        <taxon>Tracheophyta</taxon>
        <taxon>Spermatophyta</taxon>
        <taxon>Magnoliopsida</taxon>
        <taxon>eudicotyledons</taxon>
        <taxon>Gunneridae</taxon>
        <taxon>Pentapetalae</taxon>
        <taxon>asterids</taxon>
        <taxon>lamiids</taxon>
        <taxon>Solanales</taxon>
        <taxon>Solanaceae</taxon>
        <taxon>Nicotianoideae</taxon>
        <taxon>Nicotianeae</taxon>
        <taxon>Nicotiana</taxon>
    </lineage>
</organism>
<keyword evidence="4" id="KW-0808">Transferase</keyword>
<comment type="similarity">
    <text evidence="1">Belongs to the protein kinase superfamily. CAMK Ser/Thr protein kinase family. CaMK subfamily.</text>
</comment>
<dbReference type="InterPro" id="IPR017441">
    <property type="entry name" value="Protein_kinase_ATP_BS"/>
</dbReference>
<feature type="compositionally biased region" description="Low complexity" evidence="12">
    <location>
        <begin position="477"/>
        <end position="490"/>
    </location>
</feature>
<evidence type="ECO:0000256" key="10">
    <source>
        <dbReference type="ARBA" id="ARBA00048679"/>
    </source>
</evidence>
<dbReference type="PROSITE" id="PS00107">
    <property type="entry name" value="PROTEIN_KINASE_ATP"/>
    <property type="match status" value="1"/>
</dbReference>
<dbReference type="FunFam" id="1.10.510.10:FF:000111">
    <property type="entry name" value="CDPK-related kinase 1"/>
    <property type="match status" value="1"/>
</dbReference>
<feature type="compositionally biased region" description="Polar residues" evidence="12">
    <location>
        <begin position="430"/>
        <end position="444"/>
    </location>
</feature>
<evidence type="ECO:0000256" key="9">
    <source>
        <dbReference type="ARBA" id="ARBA00047899"/>
    </source>
</evidence>
<dbReference type="PANTHER" id="PTHR24349">
    <property type="entry name" value="SERINE/THREONINE-PROTEIN KINASE"/>
    <property type="match status" value="1"/>
</dbReference>
<feature type="domain" description="Protein kinase" evidence="13">
    <location>
        <begin position="595"/>
        <end position="862"/>
    </location>
</feature>
<dbReference type="EMBL" id="AF550608">
    <property type="protein sequence ID" value="AAN71903.1"/>
    <property type="molecule type" value="mRNA"/>
</dbReference>
<evidence type="ECO:0000256" key="5">
    <source>
        <dbReference type="ARBA" id="ARBA00022737"/>
    </source>
</evidence>
<dbReference type="GO" id="GO:0005516">
    <property type="term" value="F:calmodulin binding"/>
    <property type="evidence" value="ECO:0007669"/>
    <property type="project" value="InterPro"/>
</dbReference>
<comment type="catalytic activity">
    <reaction evidence="9">
        <text>L-threonyl-[protein] + ATP = O-phospho-L-threonyl-[protein] + ADP + H(+)</text>
        <dbReference type="Rhea" id="RHEA:46608"/>
        <dbReference type="Rhea" id="RHEA-COMP:11060"/>
        <dbReference type="Rhea" id="RHEA-COMP:11605"/>
        <dbReference type="ChEBI" id="CHEBI:15378"/>
        <dbReference type="ChEBI" id="CHEBI:30013"/>
        <dbReference type="ChEBI" id="CHEBI:30616"/>
        <dbReference type="ChEBI" id="CHEBI:61977"/>
        <dbReference type="ChEBI" id="CHEBI:456216"/>
        <dbReference type="EC" id="2.7.11.1"/>
    </reaction>
</comment>
<dbReference type="GO" id="GO:0004674">
    <property type="term" value="F:protein serine/threonine kinase activity"/>
    <property type="evidence" value="ECO:0007669"/>
    <property type="project" value="UniProtKB-KW"/>
</dbReference>
<feature type="compositionally biased region" description="Basic residues" evidence="12">
    <location>
        <begin position="1155"/>
        <end position="1165"/>
    </location>
</feature>
<keyword evidence="7 14" id="KW-0418">Kinase</keyword>
<reference evidence="14" key="1">
    <citation type="submission" date="2002-10" db="EMBL/GenBank/DDBJ databases">
        <authorList>
            <person name="Lu Y.-T."/>
            <person name="Liang S.P."/>
            <person name="Ma L."/>
        </authorList>
    </citation>
    <scope>NUCLEOTIDE SEQUENCE</scope>
</reference>
<evidence type="ECO:0000313" key="14">
    <source>
        <dbReference type="EMBL" id="AAN71903.1"/>
    </source>
</evidence>
<evidence type="ECO:0000256" key="4">
    <source>
        <dbReference type="ARBA" id="ARBA00022679"/>
    </source>
</evidence>
<dbReference type="InterPro" id="IPR011009">
    <property type="entry name" value="Kinase-like_dom_sf"/>
</dbReference>
<feature type="compositionally biased region" description="Basic and acidic residues" evidence="12">
    <location>
        <begin position="1136"/>
        <end position="1154"/>
    </location>
</feature>
<dbReference type="Pfam" id="PF00069">
    <property type="entry name" value="Pkinase"/>
    <property type="match status" value="1"/>
</dbReference>
<evidence type="ECO:0000256" key="6">
    <source>
        <dbReference type="ARBA" id="ARBA00022741"/>
    </source>
</evidence>
<dbReference type="EC" id="2.7.11.1" evidence="2"/>
<dbReference type="BRENDA" id="2.7.11.17">
    <property type="organism ID" value="3645"/>
</dbReference>
<keyword evidence="8 11" id="KW-0067">ATP-binding</keyword>
<evidence type="ECO:0000259" key="13">
    <source>
        <dbReference type="PROSITE" id="PS50011"/>
    </source>
</evidence>
<sequence>MSLQSHLENSVVCADTDQTLIPDDEQHVKKSPENFLDLPPESFWIPKDSEQDWFDENATIQRMTSMMKLGFFGKANHHSKSFSHRSFTSTLFNHHQKPKSTSLFALPQSKKTSSTEGNLKQKKVPKSLFRSRSEPGRKGIRHVREPGSPKVSCIGRVDYALQKAISQLAPTQQRKVELLIKAFETVVPPQGDNSQVAFPKLFVSRRGKEGRASSEEHLQKTNKENEEEWMLAGDTGIKAEKVISRSKKDRGIRTGFWKKLRNILKIRPRAKSVANVETVKSAGSVDVKRLETSGRSESMGLCTSKPGIDSKCEEKDIQPSIPRQKLDEVCSKYKDDDSASKDEVLVEAKAQKEDKQFNKETSSVVSAKQEDSSNDEKAPKAVRGFSLLLAMQKQKSNDEDSDAASQNKQVRNYISMWHMKSQKKDEDNSHVLSQEDSNVASSVGNELLDGDKTDDEVSNSDSPVARNSPLPASEFYSPSVKPSSSSVNNSTPGEDQCVTTTNNEGKKSPFFPSPAHYFFSKVKPKTPARSPATNPTKRFFGFSFKSKSTAKRPFPPPSPAKHIRAVLARRLGSNSSAIPEGAKAEGGGVGKLDKKGRKGEVGRGHFGHTCWAKFKKGELKNPQVAVKIISKAKMTTAIAIEDVRREVKILKALSGHQNLVRFYDAYEDVNNVYIVMELCEGGVLLDRILSRGGKYTEEDAKSIVVIQILNVVAFCHLQGVVHRDLKPENFLFTRKEEDAPQKVIDFGLSDFIRPDQRLNDIVGSAYYVAPEVLHKSYSVPIEADMWSIGVIAYILLSGSRPFWARTESGIFRADNNLLNNKEDHPKWWPSVSAEARDFVKRLNKDHPRKRMTASQALSHPWLRTSNDAKVPLDILIFKLMRAYLRSSSLRKAALKALSKTLTVDELFYLKEQAKALKKWRMMARKKKAVSHKSTVVSCMHLKEQFALLEESSDTNSSIDETKVKQDIKAGAYEFPSPTATRAQFLEPKSLNNFLTKQMTDAMIDELASELPLSPSLHDHARHHDWLGPSDGKLNFLGFVKFLHGVTSRSIKTHSHHAPTGTRTCNSRQDFTDTKDEPDTSREDHNPKSHNGRNFCRDDAVEAKNSSNSTEESLTNHDMSEDGKMFDQTKPNTIITEEERALPLEAAKNKPEPKPQKSKNWSKLKKLQLLPPTPDLLPEPETVDLRHQMTDERKKAEKWMLDYAMQHIVTTLTPARKNLLKRSIKALEKARKFNPRAPKLIREAVNEILTTPIQDDSSDTDITMDQEFSEMERVAMLVEAFEAVVPLPEIMTAPCCLYEASCPGSPLLRVKPKSMAEFACYEVFGTERPQTSNNRTLEQMLQLMRALGQFGLKLGGYLRERGSKAQVRKLFSKKITSFEKIQSIRPRAKSVANVETVKSAGSVDVKRLETSGRSES</sequence>
<feature type="region of interest" description="Disordered" evidence="12">
    <location>
        <begin position="107"/>
        <end position="147"/>
    </location>
</feature>
<dbReference type="SMART" id="SM00220">
    <property type="entry name" value="S_TKc"/>
    <property type="match status" value="1"/>
</dbReference>
<feature type="region of interest" description="Disordered" evidence="12">
    <location>
        <begin position="1049"/>
        <end position="1179"/>
    </location>
</feature>
<dbReference type="GO" id="GO:0005524">
    <property type="term" value="F:ATP binding"/>
    <property type="evidence" value="ECO:0007669"/>
    <property type="project" value="UniProtKB-UniRule"/>
</dbReference>
<feature type="binding site" evidence="11">
    <location>
        <position position="627"/>
    </location>
    <ligand>
        <name>ATP</name>
        <dbReference type="ChEBI" id="CHEBI:30616"/>
    </ligand>
</feature>
<reference evidence="14" key="2">
    <citation type="journal article" date="2004" name="Plant Physiol.">
        <title>Characterization of a novel calcium/calmodulin-dependent protein kinase from tobacco.</title>
        <authorList>
            <person name="Ma L."/>
            <person name="Liang S."/>
            <person name="Jones R.L."/>
            <person name="Lu Y.T."/>
        </authorList>
    </citation>
    <scope>NUCLEOTIDE SEQUENCE</scope>
</reference>
<keyword evidence="6 11" id="KW-0547">Nucleotide-binding</keyword>
<protein>
    <recommendedName>
        <fullName evidence="2">non-specific serine/threonine protein kinase</fullName>
        <ecNumber evidence="2">2.7.11.1</ecNumber>
    </recommendedName>
</protein>
<dbReference type="Pfam" id="PF07839">
    <property type="entry name" value="CaM_binding"/>
    <property type="match status" value="2"/>
</dbReference>
<feature type="compositionally biased region" description="Basic and acidic residues" evidence="12">
    <location>
        <begin position="1069"/>
        <end position="1086"/>
    </location>
</feature>
<evidence type="ECO:0000256" key="12">
    <source>
        <dbReference type="SAM" id="MobiDB-lite"/>
    </source>
</evidence>
<feature type="compositionally biased region" description="Basic and acidic residues" evidence="12">
    <location>
        <begin position="308"/>
        <end position="317"/>
    </location>
</feature>
<dbReference type="FunFam" id="3.30.200.20:FF:000101">
    <property type="entry name" value="CDPK-related kinase 1"/>
    <property type="match status" value="1"/>
</dbReference>
<feature type="compositionally biased region" description="Basic and acidic residues" evidence="12">
    <location>
        <begin position="346"/>
        <end position="358"/>
    </location>
</feature>
<feature type="compositionally biased region" description="Basic and acidic residues" evidence="12">
    <location>
        <begin position="1113"/>
        <end position="1126"/>
    </location>
</feature>
<evidence type="ECO:0000256" key="8">
    <source>
        <dbReference type="ARBA" id="ARBA00022840"/>
    </source>
</evidence>
<dbReference type="InterPro" id="IPR000719">
    <property type="entry name" value="Prot_kinase_dom"/>
</dbReference>
<evidence type="ECO:0000256" key="7">
    <source>
        <dbReference type="ARBA" id="ARBA00022777"/>
    </source>
</evidence>
<keyword evidence="3" id="KW-0723">Serine/threonine-protein kinase</keyword>
<feature type="compositionally biased region" description="Polar residues" evidence="12">
    <location>
        <begin position="491"/>
        <end position="503"/>
    </location>
</feature>
<dbReference type="PROSITE" id="PS50011">
    <property type="entry name" value="PROTEIN_KINASE_DOM"/>
    <property type="match status" value="1"/>
</dbReference>
<evidence type="ECO:0000256" key="11">
    <source>
        <dbReference type="PROSITE-ProRule" id="PRU10141"/>
    </source>
</evidence>
<accession>Q84ZT8</accession>
<evidence type="ECO:0000256" key="2">
    <source>
        <dbReference type="ARBA" id="ARBA00012513"/>
    </source>
</evidence>